<dbReference type="EMBL" id="JACMSC010000015">
    <property type="protein sequence ID" value="KAG6484611.1"/>
    <property type="molecule type" value="Genomic_DNA"/>
</dbReference>
<feature type="compositionally biased region" description="Basic and acidic residues" evidence="1">
    <location>
        <begin position="35"/>
        <end position="51"/>
    </location>
</feature>
<name>A0A8J5KLQ4_ZINOF</name>
<evidence type="ECO:0000256" key="1">
    <source>
        <dbReference type="SAM" id="MobiDB-lite"/>
    </source>
</evidence>
<comment type="caution">
    <text evidence="2">The sequence shown here is derived from an EMBL/GenBank/DDBJ whole genome shotgun (WGS) entry which is preliminary data.</text>
</comment>
<dbReference type="InterPro" id="IPR043502">
    <property type="entry name" value="DNA/RNA_pol_sf"/>
</dbReference>
<dbReference type="SUPFAM" id="SSF56672">
    <property type="entry name" value="DNA/RNA polymerases"/>
    <property type="match status" value="1"/>
</dbReference>
<evidence type="ECO:0000313" key="3">
    <source>
        <dbReference type="Proteomes" id="UP000734854"/>
    </source>
</evidence>
<dbReference type="Proteomes" id="UP000734854">
    <property type="component" value="Unassembled WGS sequence"/>
</dbReference>
<accession>A0A8J5KLQ4</accession>
<proteinExistence type="predicted"/>
<evidence type="ECO:0000313" key="2">
    <source>
        <dbReference type="EMBL" id="KAG6484611.1"/>
    </source>
</evidence>
<organism evidence="2 3">
    <name type="scientific">Zingiber officinale</name>
    <name type="common">Ginger</name>
    <name type="synonym">Amomum zingiber</name>
    <dbReference type="NCBI Taxonomy" id="94328"/>
    <lineage>
        <taxon>Eukaryota</taxon>
        <taxon>Viridiplantae</taxon>
        <taxon>Streptophyta</taxon>
        <taxon>Embryophyta</taxon>
        <taxon>Tracheophyta</taxon>
        <taxon>Spermatophyta</taxon>
        <taxon>Magnoliopsida</taxon>
        <taxon>Liliopsida</taxon>
        <taxon>Zingiberales</taxon>
        <taxon>Zingiberaceae</taxon>
        <taxon>Zingiber</taxon>
    </lineage>
</organism>
<keyword evidence="3" id="KW-1185">Reference proteome</keyword>
<protein>
    <recommendedName>
        <fullName evidence="4">Reverse transcriptase/retrotransposon-derived protein RNase H-like domain-containing protein</fullName>
    </recommendedName>
</protein>
<dbReference type="AlphaFoldDB" id="A0A8J5KLQ4"/>
<gene>
    <name evidence="2" type="ORF">ZIOFF_053132</name>
</gene>
<feature type="region of interest" description="Disordered" evidence="1">
    <location>
        <begin position="33"/>
        <end position="57"/>
    </location>
</feature>
<reference evidence="2 3" key="1">
    <citation type="submission" date="2020-08" db="EMBL/GenBank/DDBJ databases">
        <title>Plant Genome Project.</title>
        <authorList>
            <person name="Zhang R.-G."/>
        </authorList>
    </citation>
    <scope>NUCLEOTIDE SEQUENCE [LARGE SCALE GENOMIC DNA]</scope>
    <source>
        <tissue evidence="2">Rhizome</tissue>
    </source>
</reference>
<sequence>MASDSLALSGLQIWTPGLLSNLRQWFLEATTGRKCPKDNLNDEKPKPETTHSPEAPIRSTVLSSIKKPIGTKKTGGKTGGLGVKNLTTKRARAHTHTWRQRFKSSDWAIIREVKTLVQTLPDLELPSEKAYIIIETDGSMEGWGGVCKWKPSKYDSRKAEKICAYASGHTRETRSSTKKSISEKCEVPCRSKGEGTYKDLNIDFANFVKNPETKSSGNFTSSAGIFEGAKEVTTDPFTNTRRIDP</sequence>
<evidence type="ECO:0008006" key="4">
    <source>
        <dbReference type="Google" id="ProtNLM"/>
    </source>
</evidence>